<dbReference type="Proteomes" id="UP000800082">
    <property type="component" value="Unassembled WGS sequence"/>
</dbReference>
<feature type="non-terminal residue" evidence="1">
    <location>
        <position position="100"/>
    </location>
</feature>
<keyword evidence="2" id="KW-1185">Reference proteome</keyword>
<dbReference type="RefSeq" id="XP_033445219.1">
    <property type="nucleotide sequence ID" value="XM_033593735.1"/>
</dbReference>
<organism evidence="1 2">
    <name type="scientific">Didymella exigua CBS 183.55</name>
    <dbReference type="NCBI Taxonomy" id="1150837"/>
    <lineage>
        <taxon>Eukaryota</taxon>
        <taxon>Fungi</taxon>
        <taxon>Dikarya</taxon>
        <taxon>Ascomycota</taxon>
        <taxon>Pezizomycotina</taxon>
        <taxon>Dothideomycetes</taxon>
        <taxon>Pleosporomycetidae</taxon>
        <taxon>Pleosporales</taxon>
        <taxon>Pleosporineae</taxon>
        <taxon>Didymellaceae</taxon>
        <taxon>Didymella</taxon>
    </lineage>
</organism>
<dbReference type="EMBL" id="ML978989">
    <property type="protein sequence ID" value="KAF1924967.1"/>
    <property type="molecule type" value="Genomic_DNA"/>
</dbReference>
<reference evidence="1" key="1">
    <citation type="journal article" date="2020" name="Stud. Mycol.">
        <title>101 Dothideomycetes genomes: a test case for predicting lifestyles and emergence of pathogens.</title>
        <authorList>
            <person name="Haridas S."/>
            <person name="Albert R."/>
            <person name="Binder M."/>
            <person name="Bloem J."/>
            <person name="Labutti K."/>
            <person name="Salamov A."/>
            <person name="Andreopoulos B."/>
            <person name="Baker S."/>
            <person name="Barry K."/>
            <person name="Bills G."/>
            <person name="Bluhm B."/>
            <person name="Cannon C."/>
            <person name="Castanera R."/>
            <person name="Culley D."/>
            <person name="Daum C."/>
            <person name="Ezra D."/>
            <person name="Gonzalez J."/>
            <person name="Henrissat B."/>
            <person name="Kuo A."/>
            <person name="Liang C."/>
            <person name="Lipzen A."/>
            <person name="Lutzoni F."/>
            <person name="Magnuson J."/>
            <person name="Mondo S."/>
            <person name="Nolan M."/>
            <person name="Ohm R."/>
            <person name="Pangilinan J."/>
            <person name="Park H.-J."/>
            <person name="Ramirez L."/>
            <person name="Alfaro M."/>
            <person name="Sun H."/>
            <person name="Tritt A."/>
            <person name="Yoshinaga Y."/>
            <person name="Zwiers L.-H."/>
            <person name="Turgeon B."/>
            <person name="Goodwin S."/>
            <person name="Spatafora J."/>
            <person name="Crous P."/>
            <person name="Grigoriev I."/>
        </authorList>
    </citation>
    <scope>NUCLEOTIDE SEQUENCE</scope>
    <source>
        <strain evidence="1">CBS 183.55</strain>
    </source>
</reference>
<proteinExistence type="predicted"/>
<name>A0A6A5RH86_9PLEO</name>
<feature type="non-terminal residue" evidence="1">
    <location>
        <position position="1"/>
    </location>
</feature>
<sequence length="100" mass="11255">CCAGGARVFSGRLTWVGDSLVNHAITKAAKAAIPQCSTTAKSKPWWNQDLKALRTSMLSKQRQLQRELAFSLTSAYTWKRDYLIARNSYLQAVKIAKRDH</sequence>
<gene>
    <name evidence="1" type="ORF">M421DRAFT_424386</name>
</gene>
<dbReference type="GeneID" id="54351403"/>
<evidence type="ECO:0000313" key="2">
    <source>
        <dbReference type="Proteomes" id="UP000800082"/>
    </source>
</evidence>
<dbReference type="AlphaFoldDB" id="A0A6A5RH86"/>
<accession>A0A6A5RH86</accession>
<evidence type="ECO:0000313" key="1">
    <source>
        <dbReference type="EMBL" id="KAF1924967.1"/>
    </source>
</evidence>
<protein>
    <submittedName>
        <fullName evidence="1">Uncharacterized protein</fullName>
    </submittedName>
</protein>